<proteinExistence type="predicted"/>
<keyword evidence="2" id="KW-1185">Reference proteome</keyword>
<dbReference type="Proteomes" id="UP001205185">
    <property type="component" value="Unassembled WGS sequence"/>
</dbReference>
<protein>
    <submittedName>
        <fullName evidence="1">Uncharacterized protein</fullName>
    </submittedName>
</protein>
<gene>
    <name evidence="1" type="ORF">LV75_002502</name>
</gene>
<dbReference type="RefSeq" id="WP_253886986.1">
    <property type="nucleotide sequence ID" value="NZ_BAAAVB010000013.1"/>
</dbReference>
<evidence type="ECO:0000313" key="2">
    <source>
        <dbReference type="Proteomes" id="UP001205185"/>
    </source>
</evidence>
<sequence length="564" mass="59997">MVNAFSSNNILLTIMDTLTGDKVDLAQAKKAFNATAGDFRARFTAAVAVLLAADAATEVFIEIPADPENMTEADLDNLVRPVAGRHLRSYPTKAELLSHLESVRLRQEQRPAWIPRTDVLGNPLSSPSVEPNRQLVITALPEVGPVTVELPTRQEERPELAPGGIGEWESALLTLLRVTGETSPAEVIEVDADAVSALVPEEARWWPSGEPKPLTAAEDPAVASELVATATSLGGIAVLDNTPDGYTALLDAVAAAGDWRYSPRWQLEIWLPGEDVTVLTTARAAAAGWADEQRGGLVIYVHGGALHPVEGLQGVPDPLHSYVLVVTRATGGADSVDTVHRITLSCPEDRCRRGGCPDAESPEIDAVLSLVVTAAAAAETAAAGEWAEVYDQLYGHTAEPEYLDRVLELATAVLMGAGWVALDESVWDGGLEEVLLRRGEHCLHVGYDPVTRQVSLMDGKHELEFTLQLLADDGLLSSENRVDLSAGAVDHWSADLLAAADDLLRGDLKDLTRLSPPVQLSLLGLHPLADGSLRGPLAETLVQNQLIALFAATGLLAGLESTVA</sequence>
<name>A0ABT1ICB3_9PSEU</name>
<dbReference type="EMBL" id="JAMTCO010000006">
    <property type="protein sequence ID" value="MCP2270001.1"/>
    <property type="molecule type" value="Genomic_DNA"/>
</dbReference>
<accession>A0ABT1ICB3</accession>
<comment type="caution">
    <text evidence="1">The sequence shown here is derived from an EMBL/GenBank/DDBJ whole genome shotgun (WGS) entry which is preliminary data.</text>
</comment>
<evidence type="ECO:0000313" key="1">
    <source>
        <dbReference type="EMBL" id="MCP2270001.1"/>
    </source>
</evidence>
<reference evidence="1 2" key="1">
    <citation type="submission" date="2022-06" db="EMBL/GenBank/DDBJ databases">
        <title>Genomic Encyclopedia of Archaeal and Bacterial Type Strains, Phase II (KMG-II): from individual species to whole genera.</title>
        <authorList>
            <person name="Goeker M."/>
        </authorList>
    </citation>
    <scope>NUCLEOTIDE SEQUENCE [LARGE SCALE GENOMIC DNA]</scope>
    <source>
        <strain evidence="1 2">DSM 44255</strain>
    </source>
</reference>
<organism evidence="1 2">
    <name type="scientific">Actinokineospora diospyrosa</name>
    <dbReference type="NCBI Taxonomy" id="103728"/>
    <lineage>
        <taxon>Bacteria</taxon>
        <taxon>Bacillati</taxon>
        <taxon>Actinomycetota</taxon>
        <taxon>Actinomycetes</taxon>
        <taxon>Pseudonocardiales</taxon>
        <taxon>Pseudonocardiaceae</taxon>
        <taxon>Actinokineospora</taxon>
    </lineage>
</organism>